<dbReference type="InterPro" id="IPR018022">
    <property type="entry name" value="IPT"/>
</dbReference>
<comment type="caution">
    <text evidence="10">Lacks conserved residue(s) required for the propagation of feature annotation.</text>
</comment>
<dbReference type="Gene3D" id="1.10.20.140">
    <property type="match status" value="1"/>
</dbReference>
<dbReference type="InterPro" id="IPR039657">
    <property type="entry name" value="Dimethylallyltransferase"/>
</dbReference>
<feature type="site" description="Interaction with substrate tRNA" evidence="10">
    <location>
        <position position="121"/>
    </location>
</feature>
<evidence type="ECO:0000256" key="12">
    <source>
        <dbReference type="RuleBase" id="RU003784"/>
    </source>
</evidence>
<keyword evidence="7 10" id="KW-0067">ATP-binding</keyword>
<evidence type="ECO:0000256" key="7">
    <source>
        <dbReference type="ARBA" id="ARBA00022840"/>
    </source>
</evidence>
<comment type="similarity">
    <text evidence="3 10 13">Belongs to the IPP transferase family.</text>
</comment>
<name>A0A8J2BPS7_9BACT</name>
<evidence type="ECO:0000313" key="15">
    <source>
        <dbReference type="Proteomes" id="UP000663859"/>
    </source>
</evidence>
<accession>A0A8J2BPS7</accession>
<dbReference type="AlphaFoldDB" id="A0A8J2BPS7"/>
<dbReference type="GO" id="GO:0005524">
    <property type="term" value="F:ATP binding"/>
    <property type="evidence" value="ECO:0007669"/>
    <property type="project" value="UniProtKB-UniRule"/>
</dbReference>
<dbReference type="EC" id="2.5.1.75" evidence="10"/>
<evidence type="ECO:0000256" key="5">
    <source>
        <dbReference type="ARBA" id="ARBA00022694"/>
    </source>
</evidence>
<evidence type="ECO:0000256" key="13">
    <source>
        <dbReference type="RuleBase" id="RU003785"/>
    </source>
</evidence>
<feature type="binding site" evidence="10">
    <location>
        <begin position="32"/>
        <end position="37"/>
    </location>
    <ligand>
        <name>substrate</name>
    </ligand>
</feature>
<dbReference type="SUPFAM" id="SSF52540">
    <property type="entry name" value="P-loop containing nucleoside triphosphate hydrolases"/>
    <property type="match status" value="2"/>
</dbReference>
<evidence type="ECO:0000256" key="1">
    <source>
        <dbReference type="ARBA" id="ARBA00001946"/>
    </source>
</evidence>
<dbReference type="Pfam" id="PF01715">
    <property type="entry name" value="IPPT"/>
    <property type="match status" value="1"/>
</dbReference>
<evidence type="ECO:0000256" key="6">
    <source>
        <dbReference type="ARBA" id="ARBA00022741"/>
    </source>
</evidence>
<evidence type="ECO:0000256" key="10">
    <source>
        <dbReference type="HAMAP-Rule" id="MF_00185"/>
    </source>
</evidence>
<evidence type="ECO:0000256" key="4">
    <source>
        <dbReference type="ARBA" id="ARBA00022679"/>
    </source>
</evidence>
<dbReference type="EMBL" id="CAJNOB010000015">
    <property type="protein sequence ID" value="CAF0697482.1"/>
    <property type="molecule type" value="Genomic_DNA"/>
</dbReference>
<feature type="region of interest" description="Interaction with substrate tRNA" evidence="10">
    <location>
        <begin position="55"/>
        <end position="58"/>
    </location>
</feature>
<evidence type="ECO:0000256" key="3">
    <source>
        <dbReference type="ARBA" id="ARBA00005842"/>
    </source>
</evidence>
<comment type="function">
    <text evidence="2 10 12">Catalyzes the transfer of a dimethylallyl group onto the adenine at position 37 in tRNAs that read codons beginning with uridine, leading to the formation of N6-(dimethylallyl)adenosine (i(6)A).</text>
</comment>
<protein>
    <recommendedName>
        <fullName evidence="10">tRNA dimethylallyltransferase</fullName>
        <ecNumber evidence="10">2.5.1.75</ecNumber>
    </recommendedName>
    <alternativeName>
        <fullName evidence="10">Dimethylallyl diphosphate:tRNA dimethylallyltransferase</fullName>
        <shortName evidence="10">DMAPP:tRNA dimethylallyltransferase</shortName>
        <shortName evidence="10">DMATase</shortName>
    </alternativeName>
    <alternativeName>
        <fullName evidence="10">Isopentenyl-diphosphate:tRNA isopentenyltransferase</fullName>
        <shortName evidence="10">IPP transferase</shortName>
        <shortName evidence="10">IPPT</shortName>
        <shortName evidence="10">IPTase</shortName>
    </alternativeName>
</protein>
<gene>
    <name evidence="10 14" type="primary">miaA</name>
    <name evidence="14" type="ORF">MPNT_220015</name>
</gene>
<comment type="subunit">
    <text evidence="10">Monomer.</text>
</comment>
<comment type="cofactor">
    <cofactor evidence="1 10">
        <name>Mg(2+)</name>
        <dbReference type="ChEBI" id="CHEBI:18420"/>
    </cofactor>
</comment>
<reference evidence="14" key="1">
    <citation type="submission" date="2021-02" db="EMBL/GenBank/DDBJ databases">
        <authorList>
            <person name="Cremers G."/>
            <person name="Picone N."/>
        </authorList>
    </citation>
    <scope>NUCLEOTIDE SEQUENCE</scope>
    <source>
        <strain evidence="14">PQ17</strain>
    </source>
</reference>
<keyword evidence="5 10" id="KW-0819">tRNA processing</keyword>
<dbReference type="GO" id="GO:0006400">
    <property type="term" value="P:tRNA modification"/>
    <property type="evidence" value="ECO:0007669"/>
    <property type="project" value="TreeGrafter"/>
</dbReference>
<keyword evidence="4 10" id="KW-0808">Transferase</keyword>
<dbReference type="Proteomes" id="UP000663859">
    <property type="component" value="Unassembled WGS sequence"/>
</dbReference>
<dbReference type="NCBIfam" id="TIGR00174">
    <property type="entry name" value="miaA"/>
    <property type="match status" value="1"/>
</dbReference>
<dbReference type="HAMAP" id="MF_00185">
    <property type="entry name" value="IPP_trans"/>
    <property type="match status" value="1"/>
</dbReference>
<keyword evidence="15" id="KW-1185">Reference proteome</keyword>
<feature type="binding site" evidence="10">
    <location>
        <begin position="30"/>
        <end position="37"/>
    </location>
    <ligand>
        <name>ATP</name>
        <dbReference type="ChEBI" id="CHEBI:30616"/>
    </ligand>
</feature>
<keyword evidence="6 10" id="KW-0547">Nucleotide-binding</keyword>
<evidence type="ECO:0000256" key="2">
    <source>
        <dbReference type="ARBA" id="ARBA00003213"/>
    </source>
</evidence>
<dbReference type="PANTHER" id="PTHR11088">
    <property type="entry name" value="TRNA DIMETHYLALLYLTRANSFERASE"/>
    <property type="match status" value="1"/>
</dbReference>
<comment type="catalytic activity">
    <reaction evidence="9 10 11">
        <text>adenosine(37) in tRNA + dimethylallyl diphosphate = N(6)-dimethylallyladenosine(37) in tRNA + diphosphate</text>
        <dbReference type="Rhea" id="RHEA:26482"/>
        <dbReference type="Rhea" id="RHEA-COMP:10162"/>
        <dbReference type="Rhea" id="RHEA-COMP:10375"/>
        <dbReference type="ChEBI" id="CHEBI:33019"/>
        <dbReference type="ChEBI" id="CHEBI:57623"/>
        <dbReference type="ChEBI" id="CHEBI:74411"/>
        <dbReference type="ChEBI" id="CHEBI:74415"/>
        <dbReference type="EC" id="2.5.1.75"/>
    </reaction>
</comment>
<keyword evidence="8 10" id="KW-0460">Magnesium</keyword>
<dbReference type="GO" id="GO:0052381">
    <property type="term" value="F:tRNA dimethylallyltransferase activity"/>
    <property type="evidence" value="ECO:0007669"/>
    <property type="project" value="UniProtKB-UniRule"/>
</dbReference>
<proteinExistence type="inferred from homology"/>
<feature type="site" description="Interaction with substrate tRNA" evidence="10">
    <location>
        <position position="143"/>
    </location>
</feature>
<comment type="caution">
    <text evidence="14">The sequence shown here is derived from an EMBL/GenBank/DDBJ whole genome shotgun (WGS) entry which is preliminary data.</text>
</comment>
<organism evidence="14 15">
    <name type="scientific">Candidatus Methylacidithermus pantelleriae</name>
    <dbReference type="NCBI Taxonomy" id="2744239"/>
    <lineage>
        <taxon>Bacteria</taxon>
        <taxon>Pseudomonadati</taxon>
        <taxon>Verrucomicrobiota</taxon>
        <taxon>Methylacidiphilae</taxon>
        <taxon>Methylacidiphilales</taxon>
        <taxon>Methylacidiphilaceae</taxon>
        <taxon>Candidatus Methylacidithermus</taxon>
    </lineage>
</organism>
<evidence type="ECO:0000256" key="9">
    <source>
        <dbReference type="ARBA" id="ARBA00049563"/>
    </source>
</evidence>
<dbReference type="Gene3D" id="3.40.50.300">
    <property type="entry name" value="P-loop containing nucleotide triphosphate hydrolases"/>
    <property type="match status" value="1"/>
</dbReference>
<dbReference type="PANTHER" id="PTHR11088:SF60">
    <property type="entry name" value="TRNA DIMETHYLALLYLTRANSFERASE"/>
    <property type="match status" value="1"/>
</dbReference>
<evidence type="ECO:0000256" key="8">
    <source>
        <dbReference type="ARBA" id="ARBA00022842"/>
    </source>
</evidence>
<sequence>MHIFFKRKDWVMAQGEDRPLYPPFVWFLVGATATGKSEVAFLLAQKLGAAILSLDSMQVYRGLDIGTAKPSAEQRAQIPHGGIDLVDWWESWSVGHFVTHASWFLEEQAKQGRGVIAVGGTGLYFRALTRGLCGAPAPDPQLRRMLEALPEEERVRRLWIEDPKAAQQIDLANPRRVLRALEVKLQTGISLLDWQKTTTKPRIQQFRAIWLDRRREELKERISTRVQRLLAEGWIEEVQGLVKEGGYEAVENCPAIGYREIARWLKEGGTLSRLQEAIARRTWQYARRQLTWFRQEVNVGYRMMERGEEPAKLAESLRLELLATG</sequence>
<evidence type="ECO:0000313" key="14">
    <source>
        <dbReference type="EMBL" id="CAF0697482.1"/>
    </source>
</evidence>
<dbReference type="InterPro" id="IPR027417">
    <property type="entry name" value="P-loop_NTPase"/>
</dbReference>
<evidence type="ECO:0000256" key="11">
    <source>
        <dbReference type="RuleBase" id="RU003783"/>
    </source>
</evidence>
<dbReference type="RefSeq" id="WP_174583191.1">
    <property type="nucleotide sequence ID" value="NZ_CAJNOB010000015.1"/>
</dbReference>